<dbReference type="EMBL" id="JADCKQ010000011">
    <property type="protein sequence ID" value="MBI1494710.1"/>
    <property type="molecule type" value="Genomic_DNA"/>
</dbReference>
<gene>
    <name evidence="1" type="ORF">H1D41_13775</name>
</gene>
<accession>A0A8J7IYQ1</accession>
<name>A0A8J7IYQ1_9RHOB</name>
<keyword evidence="2" id="KW-1185">Reference proteome</keyword>
<protein>
    <submittedName>
        <fullName evidence="1">Uncharacterized protein</fullName>
    </submittedName>
</protein>
<dbReference type="Proteomes" id="UP000640583">
    <property type="component" value="Unassembled WGS sequence"/>
</dbReference>
<comment type="caution">
    <text evidence="1">The sequence shown here is derived from an EMBL/GenBank/DDBJ whole genome shotgun (WGS) entry which is preliminary data.</text>
</comment>
<dbReference type="RefSeq" id="WP_228849461.1">
    <property type="nucleotide sequence ID" value="NZ_JADCKQ010000011.1"/>
</dbReference>
<proteinExistence type="predicted"/>
<evidence type="ECO:0000313" key="1">
    <source>
        <dbReference type="EMBL" id="MBI1494710.1"/>
    </source>
</evidence>
<reference evidence="1" key="1">
    <citation type="submission" date="2020-10" db="EMBL/GenBank/DDBJ databases">
        <title>Paenihalocynthiibacter styelae gen. nov., sp. nov., isolated from stalked sea squirt Styela clava.</title>
        <authorList>
            <person name="Kim Y.-O."/>
            <person name="Yoon J.-H."/>
        </authorList>
    </citation>
    <scope>NUCLEOTIDE SEQUENCE</scope>
    <source>
        <strain evidence="1">MYP1-1</strain>
    </source>
</reference>
<evidence type="ECO:0000313" key="2">
    <source>
        <dbReference type="Proteomes" id="UP000640583"/>
    </source>
</evidence>
<organism evidence="1 2">
    <name type="scientific">Halocynthiibacter styelae</name>
    <dbReference type="NCBI Taxonomy" id="2761955"/>
    <lineage>
        <taxon>Bacteria</taxon>
        <taxon>Pseudomonadati</taxon>
        <taxon>Pseudomonadota</taxon>
        <taxon>Alphaproteobacteria</taxon>
        <taxon>Rhodobacterales</taxon>
        <taxon>Paracoccaceae</taxon>
        <taxon>Halocynthiibacter</taxon>
    </lineage>
</organism>
<sequence length="109" mass="11830">MTFSPGANARQPIRPIVTLTCEGRLSLCQEIVQSLADLKPGYVYRMNPDRKPNGSFDLKLELDSAGHGQLFWSGGAGQITPRAGQSDAEFARRIVANASPDLSRAMENP</sequence>
<dbReference type="AlphaFoldDB" id="A0A8J7IYQ1"/>